<feature type="non-terminal residue" evidence="1">
    <location>
        <position position="1"/>
    </location>
</feature>
<dbReference type="EMBL" id="NIPK01000007">
    <property type="protein sequence ID" value="RIZ54454.1"/>
    <property type="molecule type" value="Genomic_DNA"/>
</dbReference>
<accession>A0ABX9NH56</accession>
<dbReference type="InterPro" id="IPR052767">
    <property type="entry name" value="Bact_com_dev_regulator"/>
</dbReference>
<gene>
    <name evidence="1" type="ORF">CDL68_05350</name>
</gene>
<dbReference type="Gene3D" id="1.20.1500.10">
    <property type="entry name" value="YheA/YmcA-like"/>
    <property type="match status" value="1"/>
</dbReference>
<comment type="caution">
    <text evidence="1">The sequence shown here is derived from an EMBL/GenBank/DDBJ whole genome shotgun (WGS) entry which is preliminary data.</text>
</comment>
<evidence type="ECO:0000313" key="1">
    <source>
        <dbReference type="EMBL" id="RIZ54454.1"/>
    </source>
</evidence>
<name>A0ABX9NH56_9STAP</name>
<evidence type="ECO:0000313" key="2">
    <source>
        <dbReference type="Proteomes" id="UP000266198"/>
    </source>
</evidence>
<protein>
    <submittedName>
        <fullName evidence="1">Uncharacterized protein</fullName>
    </submittedName>
</protein>
<reference evidence="1 2" key="1">
    <citation type="submission" date="2017-06" db="EMBL/GenBank/DDBJ databases">
        <title>Identification of a new gene, sdsY, involved in staphylococcal internalization in non-professional phagocytic cells (NPPCs).</title>
        <authorList>
            <person name="Maali Y."/>
            <person name="Martins-Simoes P."/>
            <person name="Trouillet-Assant S."/>
            <person name="Laurent F."/>
            <person name="Diot A."/>
            <person name="Verhoeven P."/>
            <person name="Bouvard D."/>
            <person name="Vandenesch F."/>
            <person name="Bes M."/>
        </authorList>
    </citation>
    <scope>NUCLEOTIDE SEQUENCE [LARGE SCALE GENOMIC DNA]</scope>
    <source>
        <strain evidence="1 2">Heidy</strain>
    </source>
</reference>
<proteinExistence type="predicted"/>
<dbReference type="PANTHER" id="PTHR38448">
    <property type="entry name" value="REGULATORY PROTEIN YLBF-RELATED"/>
    <property type="match status" value="1"/>
</dbReference>
<dbReference type="Proteomes" id="UP000266198">
    <property type="component" value="Unassembled WGS sequence"/>
</dbReference>
<dbReference type="PANTHER" id="PTHR38448:SF2">
    <property type="entry name" value="REGULATORY PROTEIN YLBF"/>
    <property type="match status" value="1"/>
</dbReference>
<organism evidence="1 2">
    <name type="scientific">Staphylococcus delphini</name>
    <dbReference type="NCBI Taxonomy" id="53344"/>
    <lineage>
        <taxon>Bacteria</taxon>
        <taxon>Bacillati</taxon>
        <taxon>Bacillota</taxon>
        <taxon>Bacilli</taxon>
        <taxon>Bacillales</taxon>
        <taxon>Staphylococcaceae</taxon>
        <taxon>Staphylococcus</taxon>
        <taxon>Staphylococcus intermedius group</taxon>
    </lineage>
</organism>
<dbReference type="InterPro" id="IPR023378">
    <property type="entry name" value="YheA/YmcA-like_dom_sf"/>
</dbReference>
<sequence length="62" mass="6485">MHHTVVAFKQSETALQQLLDEVVTIIATSVSQHVKIDAGTPLFEALTTGGGCATGATCQCRV</sequence>
<keyword evidence="2" id="KW-1185">Reference proteome</keyword>
<dbReference type="SUPFAM" id="SSF158622">
    <property type="entry name" value="YheA/YmcA-like"/>
    <property type="match status" value="1"/>
</dbReference>